<evidence type="ECO:0000313" key="3">
    <source>
        <dbReference type="Proteomes" id="UP001164706"/>
    </source>
</evidence>
<reference evidence="2" key="1">
    <citation type="submission" date="2022-11" db="EMBL/GenBank/DDBJ databases">
        <title>Description of Microcella daejonensis nov. sp, isolated from riverside soil.</title>
        <authorList>
            <person name="Molina K.M."/>
            <person name="Kim S.B."/>
        </authorList>
    </citation>
    <scope>NUCLEOTIDE SEQUENCE</scope>
    <source>
        <strain evidence="2">MMS21-STM12</strain>
    </source>
</reference>
<feature type="transmembrane region" description="Helical" evidence="1">
    <location>
        <begin position="123"/>
        <end position="148"/>
    </location>
</feature>
<feature type="transmembrane region" description="Helical" evidence="1">
    <location>
        <begin position="87"/>
        <end position="111"/>
    </location>
</feature>
<accession>A0A9E8MML1</accession>
<feature type="transmembrane region" description="Helical" evidence="1">
    <location>
        <begin position="259"/>
        <end position="279"/>
    </location>
</feature>
<keyword evidence="3" id="KW-1185">Reference proteome</keyword>
<dbReference type="AlphaFoldDB" id="A0A9E8MML1"/>
<keyword evidence="1" id="KW-0812">Transmembrane</keyword>
<dbReference type="EMBL" id="CP113089">
    <property type="protein sequence ID" value="WAB81752.1"/>
    <property type="molecule type" value="Genomic_DNA"/>
</dbReference>
<gene>
    <name evidence="2" type="ORF">OVN18_01655</name>
</gene>
<dbReference type="Proteomes" id="UP001164706">
    <property type="component" value="Chromosome"/>
</dbReference>
<evidence type="ECO:0000313" key="2">
    <source>
        <dbReference type="EMBL" id="WAB81752.1"/>
    </source>
</evidence>
<protein>
    <submittedName>
        <fullName evidence="2">Uncharacterized protein</fullName>
    </submittedName>
</protein>
<evidence type="ECO:0000256" key="1">
    <source>
        <dbReference type="SAM" id="Phobius"/>
    </source>
</evidence>
<dbReference type="KEGG" id="mdb:OVN18_01655"/>
<feature type="transmembrane region" description="Helical" evidence="1">
    <location>
        <begin position="160"/>
        <end position="179"/>
    </location>
</feature>
<feature type="transmembrane region" description="Helical" evidence="1">
    <location>
        <begin position="221"/>
        <end position="238"/>
    </location>
</feature>
<organism evidence="2 3">
    <name type="scientific">Microcella daejeonensis</name>
    <dbReference type="NCBI Taxonomy" id="2994971"/>
    <lineage>
        <taxon>Bacteria</taxon>
        <taxon>Bacillati</taxon>
        <taxon>Actinomycetota</taxon>
        <taxon>Actinomycetes</taxon>
        <taxon>Micrococcales</taxon>
        <taxon>Microbacteriaceae</taxon>
        <taxon>Microcella</taxon>
    </lineage>
</organism>
<dbReference type="RefSeq" id="WP_267781537.1">
    <property type="nucleotide sequence ID" value="NZ_CP113089.1"/>
</dbReference>
<proteinExistence type="predicted"/>
<name>A0A9E8MML1_9MICO</name>
<feature type="transmembrane region" description="Helical" evidence="1">
    <location>
        <begin position="291"/>
        <end position="310"/>
    </location>
</feature>
<feature type="transmembrane region" description="Helical" evidence="1">
    <location>
        <begin position="58"/>
        <end position="75"/>
    </location>
</feature>
<feature type="transmembrane region" description="Helical" evidence="1">
    <location>
        <begin position="23"/>
        <end position="43"/>
    </location>
</feature>
<keyword evidence="1" id="KW-1133">Transmembrane helix</keyword>
<keyword evidence="1" id="KW-0472">Membrane</keyword>
<sequence length="323" mass="33499">MLTDTLAPAPRTALPPLRWHRPLLGLAAVLAVAVVPVAIAAVVDDRQLLGVGVWEKPLKFLLSGVLYAATWSWIIGQSTRWRRAAWWAGTIITATLAAELVIIVGFAAVGLRSHFMVDTPLATTAWAIMAFAITTLWVATLLAGIALWRNPGADRARTTALRAGVVISLIGLALGFLMTGPTAAQLSDFQGVAGAHAVGAADGGPGIPLLGWSTVAGDLRIPHFVGTHALQAIPLLALGLELMARRTAVLRDVAVRRGLVLTGAGAWLAATALVTVQALRGQSIVQPDASTLAAGATIAVAALVAALVVLRRGAVALDPERRS</sequence>